<dbReference type="PANTHER" id="PTHR47992">
    <property type="entry name" value="PROTEIN PHOSPHATASE"/>
    <property type="match status" value="1"/>
</dbReference>
<dbReference type="AlphaFoldDB" id="A0A9K3PNZ7"/>
<evidence type="ECO:0000256" key="10">
    <source>
        <dbReference type="SAM" id="MobiDB-lite"/>
    </source>
</evidence>
<dbReference type="Pfam" id="PF00481">
    <property type="entry name" value="PP2C"/>
    <property type="match status" value="1"/>
</dbReference>
<reference evidence="13" key="2">
    <citation type="submission" date="2021-04" db="EMBL/GenBank/DDBJ databases">
        <authorList>
            <person name="Podell S."/>
        </authorList>
    </citation>
    <scope>NUCLEOTIDE SEQUENCE</scope>
    <source>
        <strain evidence="13">Hildebrandi</strain>
    </source>
</reference>
<evidence type="ECO:0000313" key="14">
    <source>
        <dbReference type="Proteomes" id="UP000693970"/>
    </source>
</evidence>
<evidence type="ECO:0000256" key="6">
    <source>
        <dbReference type="ARBA" id="ARBA00022792"/>
    </source>
</evidence>
<keyword evidence="9" id="KW-0472">Membrane</keyword>
<protein>
    <submittedName>
        <fullName evidence="13">Protein phosphatase 2C</fullName>
    </submittedName>
</protein>
<feature type="compositionally biased region" description="Polar residues" evidence="10">
    <location>
        <begin position="319"/>
        <end position="330"/>
    </location>
</feature>
<dbReference type="InterPro" id="IPR001932">
    <property type="entry name" value="PPM-type_phosphatase-like_dom"/>
</dbReference>
<sequence>MGEHDSSIPETEFGKKEKMQAVESESSTTTSAEVAAATTTTTTPSDQVIPQTIQQGFEKMVVQAGAGFVIGGMAGIVLARGGAAGARRVMAGFGAGVGFGSAWTRTSANLEFEDGSNTGEGAFAETDEEVELVDGEPNIGSGRELQHVDVTPPAQQGNVVGNVNRVHFNLQAIILRHQMAMFALYMRRHLQAPYFPAALPLPLPVNRKRPADALPIEVSGETIAAMTGFIIGLRREKKRTRGKGKGPKKLLLKLWGFIYDTGSSIQLPEVKRFAKRTFLHATVICFLCMSNENNSPLCTNSHWMTAPSLQRNKTKETKNNAQENNNRQAPSTTTTTTTTSTSLSLSKSARNPRTATEAAMATVPESTWNNVQTSQTTATTAAGASSLLSFVTGSQNNSATANSNSSNTTAAAAALKPSLQQQQQLSQNNMNNAIGQQMETDAWTRGGRQFASSREVYTRSLFRICLKFTTSEDEDEGKAEPATAFWTIYGRPTTIGNGAPSSSSPDDICRRMDDSMTGPSAGILSRLTDFDGEQAAGYALRSGMTTGWHVRGDRGDAAVRVGKAKVFTGKNGPEGPTREAQILSLDAERWILCKGASFAAGNSVFNVEDVNEAKQKITIHCTKGPMRGKLIDIHAARCPFVFGRAHEADLCIMDRELSRRHGAVLYLPARKAARGKGPTAGTFVLVDLESTNGSYMRLVGPYGYKGMGSLTVGDEFIVGRTGFSVNRFDYGISEAIGARPTMEDRTVVIQSLMYEPRHGYYKNEPKDQLQELAMTSFAAVFDGHGGDECSNYLVDALPHHIRTAMYAEREALRAAIESSRTSSRAEQTEDAASELMRKILKGAYLKTDKEFITPKTAPQSGSTAATVILLGRRLFAANVGDSRVVLCREGGQCVELTSDHKPSRPDEAARVRAAGGFILHKRVMGELAITRAFGDKSFKMGIKAMLEDEADEIARGLNENSETKDLTAPLVSAEPEIASMVLSHKDEFLLLACDGLFDVFRSQDAIALARQELIAHRGEPAEVARILSDQAIRVRRSRDNVSILIIVLRPFWEL</sequence>
<dbReference type="InterPro" id="IPR007512">
    <property type="entry name" value="Mic10"/>
</dbReference>
<feature type="compositionally biased region" description="Polar residues" evidence="10">
    <location>
        <begin position="494"/>
        <end position="505"/>
    </location>
</feature>
<evidence type="ECO:0000256" key="2">
    <source>
        <dbReference type="ARBA" id="ARBA00004170"/>
    </source>
</evidence>
<evidence type="ECO:0000313" key="13">
    <source>
        <dbReference type="EMBL" id="KAG7351929.1"/>
    </source>
</evidence>
<evidence type="ECO:0000256" key="7">
    <source>
        <dbReference type="ARBA" id="ARBA00022989"/>
    </source>
</evidence>
<dbReference type="Proteomes" id="UP000693970">
    <property type="component" value="Unassembled WGS sequence"/>
</dbReference>
<dbReference type="GO" id="GO:0043169">
    <property type="term" value="F:cation binding"/>
    <property type="evidence" value="ECO:0007669"/>
    <property type="project" value="InterPro"/>
</dbReference>
<evidence type="ECO:0000256" key="3">
    <source>
        <dbReference type="ARBA" id="ARBA00004273"/>
    </source>
</evidence>
<dbReference type="PROSITE" id="PS50006">
    <property type="entry name" value="FHA_DOMAIN"/>
    <property type="match status" value="1"/>
</dbReference>
<accession>A0A9K3PNZ7</accession>
<dbReference type="CDD" id="cd00143">
    <property type="entry name" value="PP2Cc"/>
    <property type="match status" value="1"/>
</dbReference>
<proteinExistence type="inferred from homology"/>
<dbReference type="CDD" id="cd00060">
    <property type="entry name" value="FHA"/>
    <property type="match status" value="1"/>
</dbReference>
<comment type="subcellular location">
    <subcellularLocation>
        <location evidence="2">Membrane</location>
        <topology evidence="2">Peripheral membrane protein</topology>
    </subcellularLocation>
    <subcellularLocation>
        <location evidence="3">Mitochondrion inner membrane</location>
    </subcellularLocation>
</comment>
<keyword evidence="8" id="KW-0496">Mitochondrion</keyword>
<feature type="domain" description="PPM-type phosphatase" evidence="12">
    <location>
        <begin position="729"/>
        <end position="1048"/>
    </location>
</feature>
<dbReference type="InterPro" id="IPR000253">
    <property type="entry name" value="FHA_dom"/>
</dbReference>
<comment type="similarity">
    <text evidence="4">Belongs to the MICOS complex subunit Mic10 family.</text>
</comment>
<dbReference type="EMBL" id="JAGRRH010000017">
    <property type="protein sequence ID" value="KAG7351929.1"/>
    <property type="molecule type" value="Genomic_DNA"/>
</dbReference>
<dbReference type="GO" id="GO:0004722">
    <property type="term" value="F:protein serine/threonine phosphatase activity"/>
    <property type="evidence" value="ECO:0007669"/>
    <property type="project" value="InterPro"/>
</dbReference>
<dbReference type="PROSITE" id="PS01032">
    <property type="entry name" value="PPM_1"/>
    <property type="match status" value="1"/>
</dbReference>
<comment type="function">
    <text evidence="1">Component of the MICOS complex, a large protein complex of the mitochondrial inner membrane that plays crucial roles in the maintenance of crista junctions, inner membrane architecture, and formation of contact sites to the outer membrane.</text>
</comment>
<name>A0A9K3PNZ7_9STRA</name>
<dbReference type="Pfam" id="PF00498">
    <property type="entry name" value="FHA"/>
    <property type="match status" value="1"/>
</dbReference>
<feature type="compositionally biased region" description="Basic and acidic residues" evidence="10">
    <location>
        <begin position="1"/>
        <end position="20"/>
    </location>
</feature>
<evidence type="ECO:0000256" key="1">
    <source>
        <dbReference type="ARBA" id="ARBA00002689"/>
    </source>
</evidence>
<feature type="compositionally biased region" description="Low complexity" evidence="10">
    <location>
        <begin position="21"/>
        <end position="43"/>
    </location>
</feature>
<dbReference type="PROSITE" id="PS51746">
    <property type="entry name" value="PPM_2"/>
    <property type="match status" value="1"/>
</dbReference>
<evidence type="ECO:0000256" key="9">
    <source>
        <dbReference type="ARBA" id="ARBA00023136"/>
    </source>
</evidence>
<keyword evidence="14" id="KW-1185">Reference proteome</keyword>
<keyword evidence="5" id="KW-0812">Transmembrane</keyword>
<dbReference type="OrthoDB" id="59240at2759"/>
<keyword evidence="6" id="KW-0999">Mitochondrion inner membrane</keyword>
<comment type="caution">
    <text evidence="13">The sequence shown here is derived from an EMBL/GenBank/DDBJ whole genome shotgun (WGS) entry which is preliminary data.</text>
</comment>
<reference evidence="13" key="1">
    <citation type="journal article" date="2021" name="Sci. Rep.">
        <title>Diploid genomic architecture of Nitzschia inconspicua, an elite biomass production diatom.</title>
        <authorList>
            <person name="Oliver A."/>
            <person name="Podell S."/>
            <person name="Pinowska A."/>
            <person name="Traller J.C."/>
            <person name="Smith S.R."/>
            <person name="McClure R."/>
            <person name="Beliaev A."/>
            <person name="Bohutskyi P."/>
            <person name="Hill E.A."/>
            <person name="Rabines A."/>
            <person name="Zheng H."/>
            <person name="Allen L.Z."/>
            <person name="Kuo A."/>
            <person name="Grigoriev I.V."/>
            <person name="Allen A.E."/>
            <person name="Hazlebeck D."/>
            <person name="Allen E.E."/>
        </authorList>
    </citation>
    <scope>NUCLEOTIDE SEQUENCE</scope>
    <source>
        <strain evidence="13">Hildebrandi</strain>
    </source>
</reference>
<dbReference type="GO" id="GO:0061617">
    <property type="term" value="C:MICOS complex"/>
    <property type="evidence" value="ECO:0007669"/>
    <property type="project" value="InterPro"/>
</dbReference>
<evidence type="ECO:0000256" key="5">
    <source>
        <dbReference type="ARBA" id="ARBA00022692"/>
    </source>
</evidence>
<evidence type="ECO:0000256" key="8">
    <source>
        <dbReference type="ARBA" id="ARBA00023128"/>
    </source>
</evidence>
<evidence type="ECO:0000259" key="11">
    <source>
        <dbReference type="PROSITE" id="PS50006"/>
    </source>
</evidence>
<feature type="region of interest" description="Disordered" evidence="10">
    <location>
        <begin position="310"/>
        <end position="375"/>
    </location>
</feature>
<feature type="domain" description="FHA" evidence="11">
    <location>
        <begin position="640"/>
        <end position="696"/>
    </location>
</feature>
<evidence type="ECO:0000259" key="12">
    <source>
        <dbReference type="PROSITE" id="PS51746"/>
    </source>
</evidence>
<organism evidence="13 14">
    <name type="scientific">Nitzschia inconspicua</name>
    <dbReference type="NCBI Taxonomy" id="303405"/>
    <lineage>
        <taxon>Eukaryota</taxon>
        <taxon>Sar</taxon>
        <taxon>Stramenopiles</taxon>
        <taxon>Ochrophyta</taxon>
        <taxon>Bacillariophyta</taxon>
        <taxon>Bacillariophyceae</taxon>
        <taxon>Bacillariophycidae</taxon>
        <taxon>Bacillariales</taxon>
        <taxon>Bacillariaceae</taxon>
        <taxon>Nitzschia</taxon>
    </lineage>
</organism>
<feature type="region of interest" description="Disordered" evidence="10">
    <location>
        <begin position="395"/>
        <end position="415"/>
    </location>
</feature>
<dbReference type="InterPro" id="IPR000222">
    <property type="entry name" value="PP2C_BS"/>
</dbReference>
<dbReference type="SMART" id="SM00332">
    <property type="entry name" value="PP2Cc"/>
    <property type="match status" value="1"/>
</dbReference>
<dbReference type="Pfam" id="PF04418">
    <property type="entry name" value="DUF543"/>
    <property type="match status" value="1"/>
</dbReference>
<feature type="region of interest" description="Disordered" evidence="10">
    <location>
        <begin position="490"/>
        <end position="515"/>
    </location>
</feature>
<gene>
    <name evidence="13" type="ORF">IV203_007977</name>
</gene>
<feature type="compositionally biased region" description="Low complexity" evidence="10">
    <location>
        <begin position="331"/>
        <end position="346"/>
    </location>
</feature>
<feature type="region of interest" description="Disordered" evidence="10">
    <location>
        <begin position="1"/>
        <end position="46"/>
    </location>
</feature>
<keyword evidence="7" id="KW-1133">Transmembrane helix</keyword>
<evidence type="ECO:0000256" key="4">
    <source>
        <dbReference type="ARBA" id="ARBA00006792"/>
    </source>
</evidence>
<dbReference type="InterPro" id="IPR015655">
    <property type="entry name" value="PP2C"/>
</dbReference>